<dbReference type="CDD" id="cd09917">
    <property type="entry name" value="F-box_SF"/>
    <property type="match status" value="1"/>
</dbReference>
<reference evidence="3 4" key="1">
    <citation type="journal article" date="2016" name="Mol. Biol. Evol.">
        <title>Comparative Genomics of Early-Diverging Mushroom-Forming Fungi Provides Insights into the Origins of Lignocellulose Decay Capabilities.</title>
        <authorList>
            <person name="Nagy L.G."/>
            <person name="Riley R."/>
            <person name="Tritt A."/>
            <person name="Adam C."/>
            <person name="Daum C."/>
            <person name="Floudas D."/>
            <person name="Sun H."/>
            <person name="Yadav J.S."/>
            <person name="Pangilinan J."/>
            <person name="Larsson K.H."/>
            <person name="Matsuura K."/>
            <person name="Barry K."/>
            <person name="Labutti K."/>
            <person name="Kuo R."/>
            <person name="Ohm R.A."/>
            <person name="Bhattacharya S.S."/>
            <person name="Shirouzu T."/>
            <person name="Yoshinaga Y."/>
            <person name="Martin F.M."/>
            <person name="Grigoriev I.V."/>
            <person name="Hibbett D.S."/>
        </authorList>
    </citation>
    <scope>NUCLEOTIDE SEQUENCE [LARGE SCALE GENOMIC DNA]</scope>
    <source>
        <strain evidence="3 4">HHB10207 ss-3</strain>
    </source>
</reference>
<evidence type="ECO:0000256" key="1">
    <source>
        <dbReference type="SAM" id="MobiDB-lite"/>
    </source>
</evidence>
<dbReference type="InterPro" id="IPR001810">
    <property type="entry name" value="F-box_dom"/>
</dbReference>
<accession>A0A166BN21</accession>
<dbReference type="PROSITE" id="PS50181">
    <property type="entry name" value="FBOX"/>
    <property type="match status" value="1"/>
</dbReference>
<dbReference type="Proteomes" id="UP000076798">
    <property type="component" value="Unassembled WGS sequence"/>
</dbReference>
<dbReference type="AlphaFoldDB" id="A0A166BN21"/>
<evidence type="ECO:0000259" key="2">
    <source>
        <dbReference type="PROSITE" id="PS50181"/>
    </source>
</evidence>
<dbReference type="EMBL" id="KV428104">
    <property type="protein sequence ID" value="KZT36562.1"/>
    <property type="molecule type" value="Genomic_DNA"/>
</dbReference>
<organism evidence="3 4">
    <name type="scientific">Sistotremastrum suecicum HHB10207 ss-3</name>
    <dbReference type="NCBI Taxonomy" id="1314776"/>
    <lineage>
        <taxon>Eukaryota</taxon>
        <taxon>Fungi</taxon>
        <taxon>Dikarya</taxon>
        <taxon>Basidiomycota</taxon>
        <taxon>Agaricomycotina</taxon>
        <taxon>Agaricomycetes</taxon>
        <taxon>Sistotremastrales</taxon>
        <taxon>Sistotremastraceae</taxon>
        <taxon>Sistotremastrum</taxon>
    </lineage>
</organism>
<sequence>MDGLGTSRAFSIRASRLEFCCLRIYFNHTSGERPFPLSLQWTSLLALTIITDQNYWRTHGIEQLDPYAWIDRSRCWRLNHIFTNILQLSVLRPHADIVAKPPINEATMNLPVELIVRILCDLDLKALHTCMLISRGFSRIIKESAVLQYHLELLSEGFIDGDEHTHLSSVSSRHQRLLDLQKSWFELHPRKKSLIEEGYRCTLYKAADGMWARGYGVRDDDGPHVWLHTLPSITTGRAADETSHTQKLENLSDFVVDPSQDLLILEEELLSPNGVTYRFHLRAMSQNTRHPEAHNDFLEYALPSYTPAPHLDEYSIIQISENLILILFLINNLEELERSVLVMWNWRTGKLLTTHDGDQQVISSFALVTPKLLMLSEYYPPRNSADEWIQEYDPCPCLTLLEIVEQPDATSKLKHAQTLLFPRVDPYHTWEDRTLFISDFTIRADPAPMDWKNNSTTFHSPFHSDPSHRIFVITLKINLIDGLAFEDYNFSICIPQKTIIGSLDRGTKHSNSASLGGPGDLPPAKAHEPYDPEKVYNDGGGDERADYLYQSLSGADSSTSEADDLIWEEWGEDGACIATTRAETNVCGVYGTRWATLNESGTSVIVSDFSPYVVEKARRSGLNSQSAGQPSRSIVQDSPADLTVCQTVFDLVSVGNLPRVETTLKLGGPAGSVFMDMDHILLVKGEDIEVWAM</sequence>
<evidence type="ECO:0000313" key="3">
    <source>
        <dbReference type="EMBL" id="KZT36562.1"/>
    </source>
</evidence>
<gene>
    <name evidence="3" type="ORF">SISSUDRAFT_57872</name>
</gene>
<feature type="compositionally biased region" description="Basic and acidic residues" evidence="1">
    <location>
        <begin position="525"/>
        <end position="538"/>
    </location>
</feature>
<proteinExistence type="predicted"/>
<keyword evidence="4" id="KW-1185">Reference proteome</keyword>
<dbReference type="OrthoDB" id="3256413at2759"/>
<dbReference type="SMART" id="SM00256">
    <property type="entry name" value="FBOX"/>
    <property type="match status" value="1"/>
</dbReference>
<dbReference type="Pfam" id="PF00646">
    <property type="entry name" value="F-box"/>
    <property type="match status" value="1"/>
</dbReference>
<dbReference type="Gene3D" id="1.20.1280.50">
    <property type="match status" value="1"/>
</dbReference>
<dbReference type="SUPFAM" id="SSF81383">
    <property type="entry name" value="F-box domain"/>
    <property type="match status" value="1"/>
</dbReference>
<protein>
    <recommendedName>
        <fullName evidence="2">F-box domain-containing protein</fullName>
    </recommendedName>
</protein>
<name>A0A166BN21_9AGAM</name>
<dbReference type="InterPro" id="IPR036047">
    <property type="entry name" value="F-box-like_dom_sf"/>
</dbReference>
<feature type="region of interest" description="Disordered" evidence="1">
    <location>
        <begin position="509"/>
        <end position="538"/>
    </location>
</feature>
<evidence type="ECO:0000313" key="4">
    <source>
        <dbReference type="Proteomes" id="UP000076798"/>
    </source>
</evidence>
<feature type="domain" description="F-box" evidence="2">
    <location>
        <begin position="104"/>
        <end position="150"/>
    </location>
</feature>